<organism evidence="2 3">
    <name type="scientific">Anaplasma phagocytophilum</name>
    <name type="common">Ehrlichia phagocytophila</name>
    <dbReference type="NCBI Taxonomy" id="948"/>
    <lineage>
        <taxon>Bacteria</taxon>
        <taxon>Pseudomonadati</taxon>
        <taxon>Pseudomonadota</taxon>
        <taxon>Alphaproteobacteria</taxon>
        <taxon>Rickettsiales</taxon>
        <taxon>Anaplasmataceae</taxon>
        <taxon>Anaplasma</taxon>
        <taxon>phagocytophilum group</taxon>
    </lineage>
</organism>
<evidence type="ECO:0000313" key="2">
    <source>
        <dbReference type="EMBL" id="CEG20439.1"/>
    </source>
</evidence>
<name>A0A098EDQ6_ANAPH</name>
<dbReference type="Proteomes" id="UP000055047">
    <property type="component" value="Unassembled WGS sequence"/>
</dbReference>
<feature type="region of interest" description="Disordered" evidence="1">
    <location>
        <begin position="73"/>
        <end position="98"/>
    </location>
</feature>
<dbReference type="Gene3D" id="1.10.287.700">
    <property type="entry name" value="Helix hairpin bin"/>
    <property type="match status" value="1"/>
</dbReference>
<feature type="region of interest" description="Disordered" evidence="1">
    <location>
        <begin position="246"/>
        <end position="281"/>
    </location>
</feature>
<dbReference type="AlphaFoldDB" id="A0A098EDQ6"/>
<evidence type="ECO:0000313" key="3">
    <source>
        <dbReference type="Proteomes" id="UP000055047"/>
    </source>
</evidence>
<evidence type="ECO:0000256" key="1">
    <source>
        <dbReference type="SAM" id="MobiDB-lite"/>
    </source>
</evidence>
<protein>
    <submittedName>
        <fullName evidence="2">Uncharacterized protein</fullName>
    </submittedName>
</protein>
<sequence length="281" mass="28981">MARRGTCTITSGKKTPKVQEEVVGRFNIVNEVDREFKEKPISFSERTTSVRARIAKMAQSAAQGIAKVPERASKAATSVGDGIGKAARTTKDGVTRAARSVSQGINAKVVEPVSKAATSVGDGIGRAARATKDGVTKASRSAGKGIAKVPARASKAATSVGDGIGKAARATKDGVTKASRSAGRGVAKVPEHVTEAVQKTLFPSSVGTGVLHTTKELSATHLKYSPLHGLESNAVKLVSVTKKGAESLSNELSATGNTASRHTQRLSAQQESASKKVGRAK</sequence>
<proteinExistence type="predicted"/>
<reference evidence="2 3" key="1">
    <citation type="submission" date="2014-09" db="EMBL/GenBank/DDBJ databases">
        <authorList>
            <person name="Loux Valentin"/>
            <person name="Dugat Thibaut"/>
        </authorList>
    </citation>
    <scope>NUCLEOTIDE SEQUENCE [LARGE SCALE GENOMIC DNA]</scope>
    <source>
        <strain evidence="2 3">BOV-10_179</strain>
    </source>
</reference>
<feature type="compositionally biased region" description="Polar residues" evidence="1">
    <location>
        <begin position="247"/>
        <end position="272"/>
    </location>
</feature>
<accession>A0A098EDQ6</accession>
<dbReference type="EMBL" id="CCXQ01000014">
    <property type="protein sequence ID" value="CEG20439.1"/>
    <property type="molecule type" value="Genomic_DNA"/>
</dbReference>
<gene>
    <name evidence="2" type="ORF">ANAPHAGO_00623</name>
</gene>
<dbReference type="RefSeq" id="WP_044142434.1">
    <property type="nucleotide sequence ID" value="NZ_CCXQ01000014.1"/>
</dbReference>